<evidence type="ECO:0000313" key="2">
    <source>
        <dbReference type="Proteomes" id="UP001165960"/>
    </source>
</evidence>
<proteinExistence type="predicted"/>
<gene>
    <name evidence="1" type="primary">FNIP1</name>
    <name evidence="1" type="ORF">DSO57_1036332</name>
</gene>
<dbReference type="EMBL" id="QTSX02003186">
    <property type="protein sequence ID" value="KAJ9071492.1"/>
    <property type="molecule type" value="Genomic_DNA"/>
</dbReference>
<keyword evidence="2" id="KW-1185">Reference proteome</keyword>
<reference evidence="1" key="1">
    <citation type="submission" date="2022-04" db="EMBL/GenBank/DDBJ databases">
        <title>Genome of the entomopathogenic fungus Entomophthora muscae.</title>
        <authorList>
            <person name="Elya C."/>
            <person name="Lovett B.R."/>
            <person name="Lee E."/>
            <person name="Macias A.M."/>
            <person name="Hajek A.E."/>
            <person name="De Bivort B.L."/>
            <person name="Kasson M.T."/>
            <person name="De Fine Licht H.H."/>
            <person name="Stajich J.E."/>
        </authorList>
    </citation>
    <scope>NUCLEOTIDE SEQUENCE</scope>
    <source>
        <strain evidence="1">Berkeley</strain>
    </source>
</reference>
<evidence type="ECO:0000313" key="1">
    <source>
        <dbReference type="EMBL" id="KAJ9071492.1"/>
    </source>
</evidence>
<accession>A0ACC2TB60</accession>
<protein>
    <submittedName>
        <fullName evidence="1">Folliculin-interacting protein 1, variant 2</fullName>
    </submittedName>
</protein>
<organism evidence="1 2">
    <name type="scientific">Entomophthora muscae</name>
    <dbReference type="NCBI Taxonomy" id="34485"/>
    <lineage>
        <taxon>Eukaryota</taxon>
        <taxon>Fungi</taxon>
        <taxon>Fungi incertae sedis</taxon>
        <taxon>Zoopagomycota</taxon>
        <taxon>Entomophthoromycotina</taxon>
        <taxon>Entomophthoromycetes</taxon>
        <taxon>Entomophthorales</taxon>
        <taxon>Entomophthoraceae</taxon>
        <taxon>Entomophthora</taxon>
    </lineage>
</organism>
<sequence length="721" mass="80157">MLMWQKLFGTRPNATADSKEADAALIERSAVELLEPNKWSPPSLQPSQLRLILCQDSGVKNKTPLYDSDQEKEPVVSNETRSGMRPPLRRGNLGSIGDMMFGMVPMSFKGTTTKLHPFSKDSKPQLLLTVLFSISQNELTEMDESDLRGQPIMGMPKPADVLEISPSSQSSASGFLDDESSSMAASLASSLSSFHNVHLDRRLKKAGLTSLENGRFHPSTLPGRGSHEDLGSIKPKSASRMYALGLLITLGEADRHLRDFVYTHYSLLESRLHKLYAVAREAILESRGSARSCTGQSAPLFASYHLQSDAKLSNAVMQFQMDLVNLYLTPRIQEPLWLNMLSFPKKRPQYANSFIIELASLVSTCDNKATQYFISTLLTSVLSHHLSWVPVVPADFYKSETAKAPLSYNPLWAQLSDLYGNVGGVSRLSRTVMVGSNGALVRRILFILSYFIRCNDVVLTAQKYRFEDISQHILQAADVPQSEDVKEIPLISPQEMHIFPPEDCSQDNLANVNFLYTKSYGRSLMTGYHDKYFPGFVLQGVPRFDFIEELEGDLSDAIKFPVDEPVKEAVCVVADCNTWQCNVVKCGSTRSPAPQPLSIDGRSFCSTPSPSLETPVTRTKASQHIIESLDEVCNLFEVGLPAEACLQYLEDRLRQLHYKSLLLSSVLREKVGFGTDKQSHGTWNSNNLSQILSVHESDLPIIVAITSTYDPIARDLMLPTM</sequence>
<comment type="caution">
    <text evidence="1">The sequence shown here is derived from an EMBL/GenBank/DDBJ whole genome shotgun (WGS) entry which is preliminary data.</text>
</comment>
<name>A0ACC2TB60_9FUNG</name>
<dbReference type="Proteomes" id="UP001165960">
    <property type="component" value="Unassembled WGS sequence"/>
</dbReference>